<dbReference type="Gene3D" id="3.30.1120.170">
    <property type="match status" value="1"/>
</dbReference>
<dbReference type="PIRSF" id="PIRSF005091">
    <property type="entry name" value="Mmb_sulf_HI1246"/>
    <property type="match status" value="1"/>
</dbReference>
<evidence type="ECO:0000313" key="12">
    <source>
        <dbReference type="Proteomes" id="UP001208017"/>
    </source>
</evidence>
<comment type="pathway">
    <text evidence="2">Cell wall biogenesis; lipoteichoic acid biosynthesis.</text>
</comment>
<dbReference type="Gene3D" id="3.40.720.10">
    <property type="entry name" value="Alkaline Phosphatase, subunit A"/>
    <property type="match status" value="1"/>
</dbReference>
<gene>
    <name evidence="11" type="ORF">OS242_13720</name>
</gene>
<protein>
    <submittedName>
        <fullName evidence="11">LTA synthase family protein</fullName>
    </submittedName>
</protein>
<comment type="similarity">
    <text evidence="3 8">Belongs to the LTA synthase family.</text>
</comment>
<keyword evidence="6 9" id="KW-1133">Transmembrane helix</keyword>
<dbReference type="EMBL" id="JAPMLT010000008">
    <property type="protein sequence ID" value="MCX7571003.1"/>
    <property type="molecule type" value="Genomic_DNA"/>
</dbReference>
<dbReference type="InterPro" id="IPR012160">
    <property type="entry name" value="LtaS-like"/>
</dbReference>
<dbReference type="PANTHER" id="PTHR47371">
    <property type="entry name" value="LIPOTEICHOIC ACID SYNTHASE"/>
    <property type="match status" value="1"/>
</dbReference>
<evidence type="ECO:0000256" key="5">
    <source>
        <dbReference type="ARBA" id="ARBA00022692"/>
    </source>
</evidence>
<evidence type="ECO:0000256" key="1">
    <source>
        <dbReference type="ARBA" id="ARBA00004651"/>
    </source>
</evidence>
<keyword evidence="12" id="KW-1185">Reference proteome</keyword>
<feature type="transmembrane region" description="Helical" evidence="9">
    <location>
        <begin position="7"/>
        <end position="25"/>
    </location>
</feature>
<comment type="subcellular location">
    <subcellularLocation>
        <location evidence="1">Cell membrane</location>
        <topology evidence="1">Multi-pass membrane protein</topology>
    </subcellularLocation>
</comment>
<evidence type="ECO:0000256" key="4">
    <source>
        <dbReference type="ARBA" id="ARBA00022475"/>
    </source>
</evidence>
<feature type="domain" description="Sulfatase N-terminal" evidence="10">
    <location>
        <begin position="241"/>
        <end position="527"/>
    </location>
</feature>
<feature type="transmembrane region" description="Helical" evidence="9">
    <location>
        <begin position="31"/>
        <end position="52"/>
    </location>
</feature>
<keyword evidence="7 8" id="KW-0472">Membrane</keyword>
<dbReference type="InterPro" id="IPR000917">
    <property type="entry name" value="Sulfatase_N"/>
</dbReference>
<feature type="transmembrane region" description="Helical" evidence="9">
    <location>
        <begin position="59"/>
        <end position="82"/>
    </location>
</feature>
<keyword evidence="4 8" id="KW-1003">Cell membrane</keyword>
<comment type="caution">
    <text evidence="11">The sequence shown here is derived from an EMBL/GenBank/DDBJ whole genome shotgun (WGS) entry which is preliminary data.</text>
</comment>
<sequence>MDKYRDLLLVHAFLLFKIIFFHIGIDQGFGAWDRLTTSLALLLVCTGWLLVLKPHVRRYALLGVNLTVSVLLLADLVFYRFYERVIPLPILQQAGQVQSVWDSLVTVLSWRDLLFFSDFLFLVPFLFVWRVQGTGRREIKRRRTAALTMLVGVMLLALNTAYFYQTQGPRAFADLYGNDAMQKHFGILGFHAADVFNTALRSSGNGVSTADRQALITWMDIRRKQGQEGARLTGAAKGKRVIIVQLEAMQNFLIHAKVGGQEVTPTLNRLIGESLYFNQYFAQIGDGNTSDAEFMSLNSLHPVRAGSAYVLKSGNQFQSLPKLLKEVGYQTYVYHGYKPEFYNRETMYPVEGFDKFFSQTYFRSDETIGWGLSDRSLYRQALPMIQRMKGPTLSYLISLSGHHTYKIPEEKKGLTIPQGQYSELFTDYLQAQHYADAALGEFLQGLKTSGLLDDALLVVYGDHFANGLKAGEIRRFLGQPEPFDRHQEHELKKVPLLIRLPGGEPHGVQTITGGQMDLLPTLANLLGLDRSKMFYFGQDLLNSKDGYLVFSHYVERGSFVTNDLFYLAAKNGRFRDGVCYARATGRPVGLNACEAGYKKGQWELEMSDLLLETNGLPAILGGKIKLE</sequence>
<dbReference type="InterPro" id="IPR050448">
    <property type="entry name" value="OpgB/LTA_synthase_biosynth"/>
</dbReference>
<feature type="transmembrane region" description="Helical" evidence="9">
    <location>
        <begin position="144"/>
        <end position="164"/>
    </location>
</feature>
<reference evidence="11 12" key="1">
    <citation type="submission" date="2022-11" db="EMBL/GenBank/DDBJ databases">
        <title>Study of microbial diversity in lake waters.</title>
        <authorList>
            <person name="Zhang J."/>
        </authorList>
    </citation>
    <scope>NUCLEOTIDE SEQUENCE [LARGE SCALE GENOMIC DNA]</scope>
    <source>
        <strain evidence="11 12">DT12</strain>
    </source>
</reference>
<evidence type="ECO:0000256" key="3">
    <source>
        <dbReference type="ARBA" id="ARBA00009983"/>
    </source>
</evidence>
<evidence type="ECO:0000259" key="10">
    <source>
        <dbReference type="Pfam" id="PF00884"/>
    </source>
</evidence>
<dbReference type="SUPFAM" id="SSF53649">
    <property type="entry name" value="Alkaline phosphatase-like"/>
    <property type="match status" value="1"/>
</dbReference>
<evidence type="ECO:0000256" key="6">
    <source>
        <dbReference type="ARBA" id="ARBA00022989"/>
    </source>
</evidence>
<organism evidence="11 12">
    <name type="scientific">Tumebacillus lacus</name>
    <dbReference type="NCBI Taxonomy" id="2995335"/>
    <lineage>
        <taxon>Bacteria</taxon>
        <taxon>Bacillati</taxon>
        <taxon>Bacillota</taxon>
        <taxon>Bacilli</taxon>
        <taxon>Bacillales</taxon>
        <taxon>Alicyclobacillaceae</taxon>
        <taxon>Tumebacillus</taxon>
    </lineage>
</organism>
<evidence type="ECO:0000256" key="7">
    <source>
        <dbReference type="ARBA" id="ARBA00023136"/>
    </source>
</evidence>
<accession>A0ABT3X290</accession>
<dbReference type="Pfam" id="PF00884">
    <property type="entry name" value="Sulfatase"/>
    <property type="match status" value="1"/>
</dbReference>
<dbReference type="Proteomes" id="UP001208017">
    <property type="component" value="Unassembled WGS sequence"/>
</dbReference>
<evidence type="ECO:0000256" key="9">
    <source>
        <dbReference type="SAM" id="Phobius"/>
    </source>
</evidence>
<evidence type="ECO:0000256" key="8">
    <source>
        <dbReference type="PIRNR" id="PIRNR005091"/>
    </source>
</evidence>
<keyword evidence="5 9" id="KW-0812">Transmembrane</keyword>
<dbReference type="RefSeq" id="WP_267152252.1">
    <property type="nucleotide sequence ID" value="NZ_JAPMLT010000008.1"/>
</dbReference>
<name>A0ABT3X290_9BACL</name>
<proteinExistence type="inferred from homology"/>
<feature type="transmembrane region" description="Helical" evidence="9">
    <location>
        <begin position="113"/>
        <end position="132"/>
    </location>
</feature>
<evidence type="ECO:0000313" key="11">
    <source>
        <dbReference type="EMBL" id="MCX7571003.1"/>
    </source>
</evidence>
<dbReference type="CDD" id="cd16015">
    <property type="entry name" value="LTA_synthase"/>
    <property type="match status" value="1"/>
</dbReference>
<evidence type="ECO:0000256" key="2">
    <source>
        <dbReference type="ARBA" id="ARBA00004936"/>
    </source>
</evidence>
<dbReference type="InterPro" id="IPR017850">
    <property type="entry name" value="Alkaline_phosphatase_core_sf"/>
</dbReference>
<dbReference type="PANTHER" id="PTHR47371:SF3">
    <property type="entry name" value="PHOSPHOGLYCEROL TRANSFERASE I"/>
    <property type="match status" value="1"/>
</dbReference>